<organism evidence="2 3">
    <name type="scientific">Eschrichtius robustus</name>
    <name type="common">California gray whale</name>
    <name type="synonym">Eschrichtius gibbosus</name>
    <dbReference type="NCBI Taxonomy" id="9764"/>
    <lineage>
        <taxon>Eukaryota</taxon>
        <taxon>Metazoa</taxon>
        <taxon>Chordata</taxon>
        <taxon>Craniata</taxon>
        <taxon>Vertebrata</taxon>
        <taxon>Euteleostomi</taxon>
        <taxon>Mammalia</taxon>
        <taxon>Eutheria</taxon>
        <taxon>Laurasiatheria</taxon>
        <taxon>Artiodactyla</taxon>
        <taxon>Whippomorpha</taxon>
        <taxon>Cetacea</taxon>
        <taxon>Mysticeti</taxon>
        <taxon>Eschrichtiidae</taxon>
        <taxon>Eschrichtius</taxon>
    </lineage>
</organism>
<dbReference type="Proteomes" id="UP001159641">
    <property type="component" value="Unassembled WGS sequence"/>
</dbReference>
<feature type="compositionally biased region" description="Low complexity" evidence="1">
    <location>
        <begin position="151"/>
        <end position="160"/>
    </location>
</feature>
<proteinExistence type="predicted"/>
<reference evidence="2 3" key="1">
    <citation type="submission" date="2022-11" db="EMBL/GenBank/DDBJ databases">
        <title>Whole genome sequence of Eschrichtius robustus ER-17-0199.</title>
        <authorList>
            <person name="Bruniche-Olsen A."/>
            <person name="Black A.N."/>
            <person name="Fields C.J."/>
            <person name="Walden K."/>
            <person name="Dewoody J.A."/>
        </authorList>
    </citation>
    <scope>NUCLEOTIDE SEQUENCE [LARGE SCALE GENOMIC DNA]</scope>
    <source>
        <strain evidence="2">ER-17-0199</strain>
        <tissue evidence="2">Blubber</tissue>
    </source>
</reference>
<feature type="compositionally biased region" description="Low complexity" evidence="1">
    <location>
        <begin position="108"/>
        <end position="123"/>
    </location>
</feature>
<feature type="compositionally biased region" description="Low complexity" evidence="1">
    <location>
        <begin position="77"/>
        <end position="93"/>
    </location>
</feature>
<dbReference type="EMBL" id="JAIQCJ010001602">
    <property type="protein sequence ID" value="KAJ8788591.1"/>
    <property type="molecule type" value="Genomic_DNA"/>
</dbReference>
<accession>A0AB34H714</accession>
<protein>
    <submittedName>
        <fullName evidence="2">Uncharacterized protein</fullName>
    </submittedName>
</protein>
<evidence type="ECO:0000256" key="1">
    <source>
        <dbReference type="SAM" id="MobiDB-lite"/>
    </source>
</evidence>
<keyword evidence="3" id="KW-1185">Reference proteome</keyword>
<dbReference type="AlphaFoldDB" id="A0AB34H714"/>
<evidence type="ECO:0000313" key="3">
    <source>
        <dbReference type="Proteomes" id="UP001159641"/>
    </source>
</evidence>
<evidence type="ECO:0000313" key="2">
    <source>
        <dbReference type="EMBL" id="KAJ8788591.1"/>
    </source>
</evidence>
<gene>
    <name evidence="2" type="ORF">J1605_005322</name>
</gene>
<comment type="caution">
    <text evidence="2">The sequence shown here is derived from an EMBL/GenBank/DDBJ whole genome shotgun (WGS) entry which is preliminary data.</text>
</comment>
<name>A0AB34H714_ESCRO</name>
<feature type="region of interest" description="Disordered" evidence="1">
    <location>
        <begin position="29"/>
        <end position="61"/>
    </location>
</feature>
<feature type="region of interest" description="Disordered" evidence="1">
    <location>
        <begin position="77"/>
        <end position="160"/>
    </location>
</feature>
<feature type="region of interest" description="Disordered" evidence="1">
    <location>
        <begin position="177"/>
        <end position="222"/>
    </location>
</feature>
<sequence length="236" mass="24364">MGAVPARPGSRLALRSTRLPRRQLCQLAGGLRPAPYPGPAERRPVLGLPGEGRGESAGRLLPGQVGGLGALRAPRAGLAGGRAAAVRGGDRPALPSGLARQSARRRVAPSVSAQPSSPPLAVSGRIPAGPDLLRNTHAEQAFTPAPPPASPRARGTRSPAGWVINSPFVSRKVFRVDQEHPPARRSAPRRLRETGSSVTWRGPSRPLCSAAAPPPRRGGGYCFPRGGDGIAAAPRG</sequence>